<dbReference type="RefSeq" id="WP_160754001.1">
    <property type="nucleotide sequence ID" value="NZ_WTYA01000010.1"/>
</dbReference>
<accession>A0A845AJW7</accession>
<dbReference type="AlphaFoldDB" id="A0A845AJW7"/>
<organism evidence="1 2">
    <name type="scientific">Qipengyuania algicida</name>
    <dbReference type="NCBI Taxonomy" id="1836209"/>
    <lineage>
        <taxon>Bacteria</taxon>
        <taxon>Pseudomonadati</taxon>
        <taxon>Pseudomonadota</taxon>
        <taxon>Alphaproteobacteria</taxon>
        <taxon>Sphingomonadales</taxon>
        <taxon>Erythrobacteraceae</taxon>
        <taxon>Qipengyuania</taxon>
    </lineage>
</organism>
<dbReference type="Proteomes" id="UP000439780">
    <property type="component" value="Unassembled WGS sequence"/>
</dbReference>
<gene>
    <name evidence="1" type="ORF">GRI58_12900</name>
</gene>
<dbReference type="EMBL" id="WTYA01000010">
    <property type="protein sequence ID" value="MXP29707.1"/>
    <property type="molecule type" value="Genomic_DNA"/>
</dbReference>
<protein>
    <submittedName>
        <fullName evidence="1">Uncharacterized protein</fullName>
    </submittedName>
</protein>
<name>A0A845AJW7_9SPHN</name>
<sequence>MRHEEADSLGMGHLVDFSRLEFGIQAGDNENDGRFRLEIRGDSNALFDQLENVIAVLVGEKIAALRDVAWPERREFRVFRVEKDDRIIEAN</sequence>
<evidence type="ECO:0000313" key="2">
    <source>
        <dbReference type="Proteomes" id="UP000439780"/>
    </source>
</evidence>
<keyword evidence="2" id="KW-1185">Reference proteome</keyword>
<proteinExistence type="predicted"/>
<reference evidence="1 2" key="1">
    <citation type="submission" date="2019-12" db="EMBL/GenBank/DDBJ databases">
        <title>Genomic-based taxomic classification of the family Erythrobacteraceae.</title>
        <authorList>
            <person name="Xu L."/>
        </authorList>
    </citation>
    <scope>NUCLEOTIDE SEQUENCE [LARGE SCALE GENOMIC DNA]</scope>
    <source>
        <strain evidence="1 2">KEMB 9005-328</strain>
    </source>
</reference>
<evidence type="ECO:0000313" key="1">
    <source>
        <dbReference type="EMBL" id="MXP29707.1"/>
    </source>
</evidence>
<comment type="caution">
    <text evidence="1">The sequence shown here is derived from an EMBL/GenBank/DDBJ whole genome shotgun (WGS) entry which is preliminary data.</text>
</comment>